<gene>
    <name evidence="4" type="ORF">CEP51_004125</name>
</gene>
<evidence type="ECO:0000259" key="3">
    <source>
        <dbReference type="Pfam" id="PF20253"/>
    </source>
</evidence>
<name>A0A428S2J9_9HYPO</name>
<evidence type="ECO:0000313" key="5">
    <source>
        <dbReference type="Proteomes" id="UP000287972"/>
    </source>
</evidence>
<dbReference type="PANTHER" id="PTHR38795">
    <property type="entry name" value="DUF6604 DOMAIN-CONTAINING PROTEIN"/>
    <property type="match status" value="1"/>
</dbReference>
<feature type="transmembrane region" description="Helical" evidence="2">
    <location>
        <begin position="45"/>
        <end position="64"/>
    </location>
</feature>
<dbReference type="Pfam" id="PF20253">
    <property type="entry name" value="DUF6604"/>
    <property type="match status" value="1"/>
</dbReference>
<feature type="compositionally biased region" description="Basic and acidic residues" evidence="1">
    <location>
        <begin position="208"/>
        <end position="218"/>
    </location>
</feature>
<organism evidence="4 5">
    <name type="scientific">Fusarium floridanum</name>
    <dbReference type="NCBI Taxonomy" id="1325733"/>
    <lineage>
        <taxon>Eukaryota</taxon>
        <taxon>Fungi</taxon>
        <taxon>Dikarya</taxon>
        <taxon>Ascomycota</taxon>
        <taxon>Pezizomycotina</taxon>
        <taxon>Sordariomycetes</taxon>
        <taxon>Hypocreomycetidae</taxon>
        <taxon>Hypocreales</taxon>
        <taxon>Nectriaceae</taxon>
        <taxon>Fusarium</taxon>
        <taxon>Fusarium solani species complex</taxon>
    </lineage>
</organism>
<keyword evidence="2" id="KW-1133">Transmembrane helix</keyword>
<dbReference type="AlphaFoldDB" id="A0A428S2J9"/>
<feature type="region of interest" description="Disordered" evidence="1">
    <location>
        <begin position="208"/>
        <end position="238"/>
    </location>
</feature>
<feature type="transmembrane region" description="Helical" evidence="2">
    <location>
        <begin position="12"/>
        <end position="33"/>
    </location>
</feature>
<keyword evidence="2" id="KW-0812">Transmembrane</keyword>
<comment type="caution">
    <text evidence="4">The sequence shown here is derived from an EMBL/GenBank/DDBJ whole genome shotgun (WGS) entry which is preliminary data.</text>
</comment>
<feature type="transmembrane region" description="Helical" evidence="2">
    <location>
        <begin position="111"/>
        <end position="137"/>
    </location>
</feature>
<evidence type="ECO:0000313" key="4">
    <source>
        <dbReference type="EMBL" id="RSL84069.1"/>
    </source>
</evidence>
<feature type="transmembrane region" description="Helical" evidence="2">
    <location>
        <begin position="79"/>
        <end position="99"/>
    </location>
</feature>
<dbReference type="EMBL" id="NKCL01000074">
    <property type="protein sequence ID" value="RSL84069.1"/>
    <property type="molecule type" value="Genomic_DNA"/>
</dbReference>
<dbReference type="InterPro" id="IPR046539">
    <property type="entry name" value="DUF6604"/>
</dbReference>
<dbReference type="PANTHER" id="PTHR38795:SF1">
    <property type="entry name" value="DUF6604 DOMAIN-CONTAINING PROTEIN"/>
    <property type="match status" value="1"/>
</dbReference>
<feature type="non-terminal residue" evidence="4">
    <location>
        <position position="1008"/>
    </location>
</feature>
<reference evidence="4 5" key="1">
    <citation type="submission" date="2017-06" db="EMBL/GenBank/DDBJ databases">
        <title>Comparative genomic analysis of Ambrosia Fusariam Clade fungi.</title>
        <authorList>
            <person name="Stajich J.E."/>
            <person name="Carrillo J."/>
            <person name="Kijimoto T."/>
            <person name="Eskalen A."/>
            <person name="O'Donnell K."/>
            <person name="Kasson M."/>
        </authorList>
    </citation>
    <scope>NUCLEOTIDE SEQUENCE [LARGE SCALE GENOMIC DNA]</scope>
    <source>
        <strain evidence="4 5">NRRL62606</strain>
    </source>
</reference>
<sequence>MSGFFSNRVKLPIHLLQLVIVVGVLVISVVRMLNQPKNAPRGRSNTMALGMAAKSLIIILYQILSDHVQAFKKWSSLKAYVILNALEIVFWGAVVFMMIQANIKFCEELSCILSWIVVVLGIVMSTLASYMTIVTWLDFRHFRTYGTHRGHHYHGKHLEVQSSESIAMDTAPMTRRHPGDEGQERLDIPKPVQTDYAYYSPNERREMMNHYHHGDGHHGNGHHGNGRPDKPDPPRQSADTAIYTYNTMLPSSLKSIYRQYKADTDSVATWLATTAKANGYVDGTGNALVSAGGKKKKKKKKVNTKPRYVLRIKDFEPMAKFISKLESIKLPEEFAIALERVIWVRKTFVDLLAANGIPTKGDSDATHSYFADVLEKVGKCLQPLVNAPAFKAPEPKDTTESDNPLKNIFDVLEVYTPSEEFLNAPAAAAPIPKPDVEYTVEEDDTLRDAIFALIALLDDFTRLREEVRSLWKRHREGSLDLAAAAVATNTAFELARSMEDEVKPLLDKYDGVHELITVYFINICKSCGVDALRKGEGEPYNLVAYDFAKACFANGLTMLRSYAVGSSGDSVVSKYNGKFGWYDEARGDTATTNRGKWDQDFTAFSGVITELEFLSSSNLAQGARVEDELIRGVGALMDSALEGDPELSLWLSFALQTYIEVLQSFGKNCGDAYEQMQQECRRIKKTMLQVPRTSKERDSVLNSVTKWDKDPIWHCRHKMIRLGLMPRPNPPQCQFLRRNPIHCGLLLHEIRTNFHISGVRYAAHSGGLMVTTQLYHALHNEKLLPEDVVWEDLDEFWKRQGNSAFFVGDPPTDREGYFRNYCLSIGLSASNWAPTKRQGKVNVNTANRRNLKFDGWVSLVMKNRLVPTGDRPALSADMIEGILLDGRRHEIMDGKGHVRPELKEKTEDDKVDLVNLSPAGLIEKLALDVHDDVPKVTFDLFTLHNTAWDLLTKLKAEFTKIMGPEFLKYVPREELLPYVAGYVFSTAAGRQDIETKAESVDTLINAAG</sequence>
<evidence type="ECO:0000256" key="1">
    <source>
        <dbReference type="SAM" id="MobiDB-lite"/>
    </source>
</evidence>
<keyword evidence="5" id="KW-1185">Reference proteome</keyword>
<accession>A0A428S2J9</accession>
<dbReference type="Proteomes" id="UP000287972">
    <property type="component" value="Unassembled WGS sequence"/>
</dbReference>
<evidence type="ECO:0000256" key="2">
    <source>
        <dbReference type="SAM" id="Phobius"/>
    </source>
</evidence>
<protein>
    <recommendedName>
        <fullName evidence="3">DUF6604 domain-containing protein</fullName>
    </recommendedName>
</protein>
<feature type="domain" description="DUF6604" evidence="3">
    <location>
        <begin position="258"/>
        <end position="503"/>
    </location>
</feature>
<proteinExistence type="predicted"/>
<keyword evidence="2" id="KW-0472">Membrane</keyword>